<dbReference type="EMBL" id="JACAZH010000011">
    <property type="protein sequence ID" value="KAF7354745.1"/>
    <property type="molecule type" value="Genomic_DNA"/>
</dbReference>
<protein>
    <submittedName>
        <fullName evidence="2">Dimeric alpha-beta barrel</fullName>
    </submittedName>
</protein>
<evidence type="ECO:0000313" key="3">
    <source>
        <dbReference type="Proteomes" id="UP000623467"/>
    </source>
</evidence>
<dbReference type="PROSITE" id="PS51725">
    <property type="entry name" value="ABM"/>
    <property type="match status" value="1"/>
</dbReference>
<accession>A0A8H7CYA3</accession>
<dbReference type="AlphaFoldDB" id="A0A8H7CYA3"/>
<organism evidence="2 3">
    <name type="scientific">Mycena sanguinolenta</name>
    <dbReference type="NCBI Taxonomy" id="230812"/>
    <lineage>
        <taxon>Eukaryota</taxon>
        <taxon>Fungi</taxon>
        <taxon>Dikarya</taxon>
        <taxon>Basidiomycota</taxon>
        <taxon>Agaricomycotina</taxon>
        <taxon>Agaricomycetes</taxon>
        <taxon>Agaricomycetidae</taxon>
        <taxon>Agaricales</taxon>
        <taxon>Marasmiineae</taxon>
        <taxon>Mycenaceae</taxon>
        <taxon>Mycena</taxon>
    </lineage>
</organism>
<feature type="domain" description="ABM" evidence="1">
    <location>
        <begin position="3"/>
        <end position="92"/>
    </location>
</feature>
<sequence>MVHTVVVHLYTQPGKESEMKKVLITASQTYSKDKGTLAWFVMQNEKDSTAWCIVERYENKDDVKTHAANPFFKTFPKLVGPLLDPKRPTQILRHNELDADADVRAKL</sequence>
<proteinExistence type="predicted"/>
<dbReference type="InterPro" id="IPR007138">
    <property type="entry name" value="ABM_dom"/>
</dbReference>
<dbReference type="Pfam" id="PF03992">
    <property type="entry name" value="ABM"/>
    <property type="match status" value="1"/>
</dbReference>
<evidence type="ECO:0000313" key="2">
    <source>
        <dbReference type="EMBL" id="KAF7354745.1"/>
    </source>
</evidence>
<dbReference type="OrthoDB" id="194076at2759"/>
<gene>
    <name evidence="2" type="ORF">MSAN_01388600</name>
</gene>
<dbReference type="PANTHER" id="PTHR38052:SF1">
    <property type="entry name" value="ABM DOMAIN-CONTAINING PROTEIN"/>
    <property type="match status" value="1"/>
</dbReference>
<reference evidence="2" key="1">
    <citation type="submission" date="2020-05" db="EMBL/GenBank/DDBJ databases">
        <title>Mycena genomes resolve the evolution of fungal bioluminescence.</title>
        <authorList>
            <person name="Tsai I.J."/>
        </authorList>
    </citation>
    <scope>NUCLEOTIDE SEQUENCE</scope>
    <source>
        <strain evidence="2">160909Yilan</strain>
    </source>
</reference>
<evidence type="ECO:0000259" key="1">
    <source>
        <dbReference type="PROSITE" id="PS51725"/>
    </source>
</evidence>
<dbReference type="Gene3D" id="3.30.70.100">
    <property type="match status" value="1"/>
</dbReference>
<dbReference type="PANTHER" id="PTHR38052">
    <property type="entry name" value="EXPRESSED PROTEIN"/>
    <property type="match status" value="1"/>
</dbReference>
<dbReference type="SUPFAM" id="SSF54909">
    <property type="entry name" value="Dimeric alpha+beta barrel"/>
    <property type="match status" value="1"/>
</dbReference>
<comment type="caution">
    <text evidence="2">The sequence shown here is derived from an EMBL/GenBank/DDBJ whole genome shotgun (WGS) entry which is preliminary data.</text>
</comment>
<name>A0A8H7CYA3_9AGAR</name>
<dbReference type="Proteomes" id="UP000623467">
    <property type="component" value="Unassembled WGS sequence"/>
</dbReference>
<keyword evidence="3" id="KW-1185">Reference proteome</keyword>
<dbReference type="InterPro" id="IPR011008">
    <property type="entry name" value="Dimeric_a/b-barrel"/>
</dbReference>